<sequence>RPLSQQRKLKQTEDQRSSSAHGEDAAANRKRKTRAQSARFSSRKKSERSRGSRQQQQQQQQQYQKKRQKKQNHSRSGRTRRSAERSNREQTVEDREAKAYAHQLKQARAELLTARSRALKTLTVKHRRESRGLPQCLRFGVLTYLLYRSLVSHRVSGGAFDASKQHH</sequence>
<evidence type="ECO:0000313" key="3">
    <source>
        <dbReference type="WBParaSite" id="maker-uti_cns_0004752-snap-gene-0.2-mRNA-1"/>
    </source>
</evidence>
<dbReference type="AlphaFoldDB" id="A0A1I8H7A3"/>
<evidence type="ECO:0000313" key="2">
    <source>
        <dbReference type="Proteomes" id="UP000095280"/>
    </source>
</evidence>
<name>A0A1I8H7A3_9PLAT</name>
<dbReference type="Proteomes" id="UP000095280">
    <property type="component" value="Unplaced"/>
</dbReference>
<feature type="compositionally biased region" description="Basic and acidic residues" evidence="1">
    <location>
        <begin position="81"/>
        <end position="99"/>
    </location>
</feature>
<feature type="compositionally biased region" description="Basic and acidic residues" evidence="1">
    <location>
        <begin position="10"/>
        <end position="27"/>
    </location>
</feature>
<accession>A0A1I8H7A3</accession>
<dbReference type="WBParaSite" id="maker-uti_cns_0004752-snap-gene-0.2-mRNA-1">
    <property type="protein sequence ID" value="maker-uti_cns_0004752-snap-gene-0.2-mRNA-1"/>
    <property type="gene ID" value="maker-uti_cns_0004752-snap-gene-0.2"/>
</dbReference>
<keyword evidence="2" id="KW-1185">Reference proteome</keyword>
<protein>
    <submittedName>
        <fullName evidence="3">BZIP domain-containing protein</fullName>
    </submittedName>
</protein>
<feature type="region of interest" description="Disordered" evidence="1">
    <location>
        <begin position="1"/>
        <end position="101"/>
    </location>
</feature>
<feature type="compositionally biased region" description="Low complexity" evidence="1">
    <location>
        <begin position="52"/>
        <end position="63"/>
    </location>
</feature>
<reference evidence="3" key="1">
    <citation type="submission" date="2016-11" db="UniProtKB">
        <authorList>
            <consortium name="WormBaseParasite"/>
        </authorList>
    </citation>
    <scope>IDENTIFICATION</scope>
</reference>
<feature type="compositionally biased region" description="Basic residues" evidence="1">
    <location>
        <begin position="64"/>
        <end position="80"/>
    </location>
</feature>
<evidence type="ECO:0000256" key="1">
    <source>
        <dbReference type="SAM" id="MobiDB-lite"/>
    </source>
</evidence>
<organism evidence="2 3">
    <name type="scientific">Macrostomum lignano</name>
    <dbReference type="NCBI Taxonomy" id="282301"/>
    <lineage>
        <taxon>Eukaryota</taxon>
        <taxon>Metazoa</taxon>
        <taxon>Spiralia</taxon>
        <taxon>Lophotrochozoa</taxon>
        <taxon>Platyhelminthes</taxon>
        <taxon>Rhabditophora</taxon>
        <taxon>Macrostomorpha</taxon>
        <taxon>Macrostomida</taxon>
        <taxon>Macrostomidae</taxon>
        <taxon>Macrostomum</taxon>
    </lineage>
</organism>
<proteinExistence type="predicted"/>